<dbReference type="EC" id="3.1.11.6" evidence="5"/>
<dbReference type="GO" id="GO:0008855">
    <property type="term" value="F:exodeoxyribonuclease VII activity"/>
    <property type="evidence" value="ECO:0007669"/>
    <property type="project" value="UniProtKB-EC"/>
</dbReference>
<evidence type="ECO:0000313" key="10">
    <source>
        <dbReference type="Proteomes" id="UP001232750"/>
    </source>
</evidence>
<evidence type="ECO:0000259" key="7">
    <source>
        <dbReference type="Pfam" id="PF02601"/>
    </source>
</evidence>
<evidence type="ECO:0000256" key="1">
    <source>
        <dbReference type="ARBA" id="ARBA00022490"/>
    </source>
</evidence>
<comment type="subunit">
    <text evidence="5">Heterooligomer composed of large and small subunits.</text>
</comment>
<organism evidence="9 10">
    <name type="scientific">Gordonibacter faecis</name>
    <dbReference type="NCBI Taxonomy" id="3047475"/>
    <lineage>
        <taxon>Bacteria</taxon>
        <taxon>Bacillati</taxon>
        <taxon>Actinomycetota</taxon>
        <taxon>Coriobacteriia</taxon>
        <taxon>Eggerthellales</taxon>
        <taxon>Eggerthellaceae</taxon>
        <taxon>Gordonibacter</taxon>
    </lineage>
</organism>
<evidence type="ECO:0000256" key="3">
    <source>
        <dbReference type="ARBA" id="ARBA00022801"/>
    </source>
</evidence>
<evidence type="ECO:0000259" key="8">
    <source>
        <dbReference type="Pfam" id="PF13742"/>
    </source>
</evidence>
<dbReference type="PANTHER" id="PTHR30008">
    <property type="entry name" value="EXODEOXYRIBONUCLEASE 7 LARGE SUBUNIT"/>
    <property type="match status" value="1"/>
</dbReference>
<dbReference type="InterPro" id="IPR003753">
    <property type="entry name" value="Exonuc_VII_L"/>
</dbReference>
<comment type="subcellular location">
    <subcellularLocation>
        <location evidence="5 6">Cytoplasm</location>
    </subcellularLocation>
</comment>
<name>A0ABT7DI95_9ACTN</name>
<keyword evidence="1 5" id="KW-0963">Cytoplasm</keyword>
<evidence type="ECO:0000256" key="6">
    <source>
        <dbReference type="RuleBase" id="RU004355"/>
    </source>
</evidence>
<dbReference type="EMBL" id="JASJEU010000003">
    <property type="protein sequence ID" value="MDJ1649240.1"/>
    <property type="molecule type" value="Genomic_DNA"/>
</dbReference>
<keyword evidence="2 5" id="KW-0540">Nuclease</keyword>
<dbReference type="Proteomes" id="UP001232750">
    <property type="component" value="Unassembled WGS sequence"/>
</dbReference>
<keyword evidence="10" id="KW-1185">Reference proteome</keyword>
<dbReference type="PANTHER" id="PTHR30008:SF0">
    <property type="entry name" value="EXODEOXYRIBONUCLEASE 7 LARGE SUBUNIT"/>
    <property type="match status" value="1"/>
</dbReference>
<keyword evidence="4 5" id="KW-0269">Exonuclease</keyword>
<feature type="domain" description="Exonuclease VII large subunit C-terminal" evidence="7">
    <location>
        <begin position="152"/>
        <end position="464"/>
    </location>
</feature>
<dbReference type="NCBIfam" id="TIGR00237">
    <property type="entry name" value="xseA"/>
    <property type="match status" value="1"/>
</dbReference>
<comment type="catalytic activity">
    <reaction evidence="5 6">
        <text>Exonucleolytic cleavage in either 5'- to 3'- or 3'- to 5'-direction to yield nucleoside 5'-phosphates.</text>
        <dbReference type="EC" id="3.1.11.6"/>
    </reaction>
</comment>
<proteinExistence type="inferred from homology"/>
<evidence type="ECO:0000256" key="5">
    <source>
        <dbReference type="HAMAP-Rule" id="MF_00378"/>
    </source>
</evidence>
<comment type="caution">
    <text evidence="9">The sequence shown here is derived from an EMBL/GenBank/DDBJ whole genome shotgun (WGS) entry which is preliminary data.</text>
</comment>
<dbReference type="InterPro" id="IPR020579">
    <property type="entry name" value="Exonuc_VII_lsu_C"/>
</dbReference>
<evidence type="ECO:0000313" key="9">
    <source>
        <dbReference type="EMBL" id="MDJ1649240.1"/>
    </source>
</evidence>
<evidence type="ECO:0000256" key="4">
    <source>
        <dbReference type="ARBA" id="ARBA00022839"/>
    </source>
</evidence>
<feature type="domain" description="OB-fold nucleic acid binding" evidence="8">
    <location>
        <begin position="38"/>
        <end position="127"/>
    </location>
</feature>
<keyword evidence="3 5" id="KW-0378">Hydrolase</keyword>
<gene>
    <name evidence="5 9" type="primary">xseA</name>
    <name evidence="9" type="ORF">QNJ86_00350</name>
</gene>
<comment type="function">
    <text evidence="5">Bidirectionally degrades single-stranded DNA into large acid-insoluble oligonucleotides, which are then degraded further into small acid-soluble oligonucleotides.</text>
</comment>
<comment type="similarity">
    <text evidence="5 6">Belongs to the XseA family.</text>
</comment>
<evidence type="ECO:0000256" key="2">
    <source>
        <dbReference type="ARBA" id="ARBA00022722"/>
    </source>
</evidence>
<dbReference type="Pfam" id="PF02601">
    <property type="entry name" value="Exonuc_VII_L"/>
    <property type="match status" value="1"/>
</dbReference>
<dbReference type="HAMAP" id="MF_00378">
    <property type="entry name" value="Exonuc_7_L"/>
    <property type="match status" value="1"/>
</dbReference>
<protein>
    <recommendedName>
        <fullName evidence="5">Exodeoxyribonuclease 7 large subunit</fullName>
        <ecNumber evidence="5">3.1.11.6</ecNumber>
    </recommendedName>
    <alternativeName>
        <fullName evidence="5">Exodeoxyribonuclease VII large subunit</fullName>
        <shortName evidence="5">Exonuclease VII large subunit</shortName>
    </alternativeName>
</protein>
<dbReference type="Pfam" id="PF13742">
    <property type="entry name" value="tRNA_anti_2"/>
    <property type="match status" value="1"/>
</dbReference>
<reference evidence="9 10" key="1">
    <citation type="submission" date="2023-05" db="EMBL/GenBank/DDBJ databases">
        <title>Gordonibacter KGMB12511T sp. nov., isolated from faeces of healthy Korean.</title>
        <authorList>
            <person name="Kim H.S."/>
            <person name="Kim J.-S."/>
            <person name="Suh M.K."/>
            <person name="Eom M.K."/>
            <person name="Do H.E."/>
            <person name="Lee J.-S."/>
        </authorList>
    </citation>
    <scope>NUCLEOTIDE SEQUENCE [LARGE SCALE GENOMIC DNA]</scope>
    <source>
        <strain evidence="9 10">KGMB12511</strain>
    </source>
</reference>
<dbReference type="RefSeq" id="WP_283830571.1">
    <property type="nucleotide sequence ID" value="NZ_JASJEU010000003.1"/>
</dbReference>
<dbReference type="CDD" id="cd04489">
    <property type="entry name" value="ExoVII_LU_OBF"/>
    <property type="match status" value="1"/>
</dbReference>
<sequence>MGERGEGGRANVDAALSRARAATSGTAGGESRDAQTLSVSAAMALAKGALEGVVVRLVGEVSEVSCKPGYKAAYFTVKDKSASLPCMMWNNRYEASGVRLVVGQLVELTGRFTLYAPKGRMNFDVFSLSLAGEGMLRQQVADLARKLEAEGLMRAERKRPLPKLPQCIGLVTSPRGAAVHDVLRTLRRRFPLARVLVAGVPVEGREAPARIVEGIRCVCAAGAEMVLVVRGGGSFEDLMPFNDEGLARAIAACPVPVVTGIGHEPDTSIADMVADLRASTPTAAAEAAAPARESLERFFEARARSLSTCVARSLEREGAALSRLADRPVFCDATLLFAMEAQTLDIYADRLARSLPRALERDGAALAAARARLTHMLPRATERERARVESLRGRLIVRGGEMIAPYRAQTGIAAARLHDLSPLAIIGRGYAVARTEEGAVVKSVDQAPPGAPVVVAVADGELACRVEETRHIETTVLTWEEKA</sequence>
<dbReference type="InterPro" id="IPR025824">
    <property type="entry name" value="OB-fold_nuc-bd_dom"/>
</dbReference>
<accession>A0ABT7DI95</accession>